<proteinExistence type="predicted"/>
<feature type="chain" id="PRO_5038890651" description="Secreted protein" evidence="1">
    <location>
        <begin position="24"/>
        <end position="137"/>
    </location>
</feature>
<keyword evidence="1" id="KW-0732">Signal</keyword>
<gene>
    <name evidence="2" type="ORF">DPMN_152631</name>
</gene>
<evidence type="ECO:0000313" key="3">
    <source>
        <dbReference type="Proteomes" id="UP000828390"/>
    </source>
</evidence>
<sequence length="137" mass="14833">MYAASSLVWALVTCGYFFSNVEAFTYPAYFTTRPHLSTMKNDGGPSTEATINLIGSTYPCGSCDTCPAGYSAYHTYDCRCLCENTGMGSMQNSSGIPHGLLARILRNMKNNADALEHMAAGLSDETDIAEEVANNRF</sequence>
<evidence type="ECO:0000313" key="2">
    <source>
        <dbReference type="EMBL" id="KAH3799027.1"/>
    </source>
</evidence>
<dbReference type="Proteomes" id="UP000828390">
    <property type="component" value="Unassembled WGS sequence"/>
</dbReference>
<evidence type="ECO:0008006" key="4">
    <source>
        <dbReference type="Google" id="ProtNLM"/>
    </source>
</evidence>
<comment type="caution">
    <text evidence="2">The sequence shown here is derived from an EMBL/GenBank/DDBJ whole genome shotgun (WGS) entry which is preliminary data.</text>
</comment>
<name>A0A9D4J8J1_DREPO</name>
<accession>A0A9D4J8J1</accession>
<reference evidence="2" key="1">
    <citation type="journal article" date="2019" name="bioRxiv">
        <title>The Genome of the Zebra Mussel, Dreissena polymorpha: A Resource for Invasive Species Research.</title>
        <authorList>
            <person name="McCartney M.A."/>
            <person name="Auch B."/>
            <person name="Kono T."/>
            <person name="Mallez S."/>
            <person name="Zhang Y."/>
            <person name="Obille A."/>
            <person name="Becker A."/>
            <person name="Abrahante J.E."/>
            <person name="Garbe J."/>
            <person name="Badalamenti J.P."/>
            <person name="Herman A."/>
            <person name="Mangelson H."/>
            <person name="Liachko I."/>
            <person name="Sullivan S."/>
            <person name="Sone E.D."/>
            <person name="Koren S."/>
            <person name="Silverstein K.A.T."/>
            <person name="Beckman K.B."/>
            <person name="Gohl D.M."/>
        </authorList>
    </citation>
    <scope>NUCLEOTIDE SEQUENCE</scope>
    <source>
        <strain evidence="2">Duluth1</strain>
        <tissue evidence="2">Whole animal</tissue>
    </source>
</reference>
<dbReference type="EMBL" id="JAIWYP010000007">
    <property type="protein sequence ID" value="KAH3799027.1"/>
    <property type="molecule type" value="Genomic_DNA"/>
</dbReference>
<protein>
    <recommendedName>
        <fullName evidence="4">Secreted protein</fullName>
    </recommendedName>
</protein>
<feature type="signal peptide" evidence="1">
    <location>
        <begin position="1"/>
        <end position="23"/>
    </location>
</feature>
<keyword evidence="3" id="KW-1185">Reference proteome</keyword>
<dbReference type="AlphaFoldDB" id="A0A9D4J8J1"/>
<organism evidence="2 3">
    <name type="scientific">Dreissena polymorpha</name>
    <name type="common">Zebra mussel</name>
    <name type="synonym">Mytilus polymorpha</name>
    <dbReference type="NCBI Taxonomy" id="45954"/>
    <lineage>
        <taxon>Eukaryota</taxon>
        <taxon>Metazoa</taxon>
        <taxon>Spiralia</taxon>
        <taxon>Lophotrochozoa</taxon>
        <taxon>Mollusca</taxon>
        <taxon>Bivalvia</taxon>
        <taxon>Autobranchia</taxon>
        <taxon>Heteroconchia</taxon>
        <taxon>Euheterodonta</taxon>
        <taxon>Imparidentia</taxon>
        <taxon>Neoheterodontei</taxon>
        <taxon>Myida</taxon>
        <taxon>Dreissenoidea</taxon>
        <taxon>Dreissenidae</taxon>
        <taxon>Dreissena</taxon>
    </lineage>
</organism>
<evidence type="ECO:0000256" key="1">
    <source>
        <dbReference type="SAM" id="SignalP"/>
    </source>
</evidence>
<reference evidence="2" key="2">
    <citation type="submission" date="2020-11" db="EMBL/GenBank/DDBJ databases">
        <authorList>
            <person name="McCartney M.A."/>
            <person name="Auch B."/>
            <person name="Kono T."/>
            <person name="Mallez S."/>
            <person name="Becker A."/>
            <person name="Gohl D.M."/>
            <person name="Silverstein K.A.T."/>
            <person name="Koren S."/>
            <person name="Bechman K.B."/>
            <person name="Herman A."/>
            <person name="Abrahante J.E."/>
            <person name="Garbe J."/>
        </authorList>
    </citation>
    <scope>NUCLEOTIDE SEQUENCE</scope>
    <source>
        <strain evidence="2">Duluth1</strain>
        <tissue evidence="2">Whole animal</tissue>
    </source>
</reference>